<dbReference type="Gene3D" id="1.10.10.10">
    <property type="entry name" value="Winged helix-like DNA-binding domain superfamily/Winged helix DNA-binding domain"/>
    <property type="match status" value="1"/>
</dbReference>
<protein>
    <recommendedName>
        <fullName evidence="5">ANTAR domain-containing protein</fullName>
    </recommendedName>
</protein>
<dbReference type="Pfam" id="PF03861">
    <property type="entry name" value="ANTAR"/>
    <property type="match status" value="1"/>
</dbReference>
<keyword evidence="1" id="KW-0808">Transferase</keyword>
<dbReference type="InterPro" id="IPR036388">
    <property type="entry name" value="WH-like_DNA-bd_sf"/>
</dbReference>
<dbReference type="GO" id="GO:0003723">
    <property type="term" value="F:RNA binding"/>
    <property type="evidence" value="ECO:0007669"/>
    <property type="project" value="InterPro"/>
</dbReference>
<dbReference type="InterPro" id="IPR029016">
    <property type="entry name" value="GAF-like_dom_sf"/>
</dbReference>
<dbReference type="SMART" id="SM00065">
    <property type="entry name" value="GAF"/>
    <property type="match status" value="1"/>
</dbReference>
<reference evidence="6" key="1">
    <citation type="submission" date="2016-04" db="EMBL/GenBank/DDBJ databases">
        <authorList>
            <person name="Evans L.H."/>
            <person name="Alamgir A."/>
            <person name="Owens N."/>
            <person name="Weber N.D."/>
            <person name="Virtaneva K."/>
            <person name="Barbian K."/>
            <person name="Babar A."/>
            <person name="Rosenke K."/>
        </authorList>
    </citation>
    <scope>NUCLEOTIDE SEQUENCE</scope>
    <source>
        <strain evidence="6">Nono1</strain>
    </source>
</reference>
<dbReference type="Pfam" id="PF13185">
    <property type="entry name" value="GAF_2"/>
    <property type="match status" value="1"/>
</dbReference>
<evidence type="ECO:0000256" key="1">
    <source>
        <dbReference type="ARBA" id="ARBA00022679"/>
    </source>
</evidence>
<evidence type="ECO:0000259" key="5">
    <source>
        <dbReference type="PROSITE" id="PS50921"/>
    </source>
</evidence>
<dbReference type="RefSeq" id="WP_225275587.1">
    <property type="nucleotide sequence ID" value="NZ_CP084058.1"/>
</dbReference>
<keyword evidence="4" id="KW-0804">Transcription</keyword>
<dbReference type="Gene3D" id="3.30.450.40">
    <property type="match status" value="1"/>
</dbReference>
<dbReference type="EMBL" id="LT559118">
    <property type="protein sequence ID" value="SBO96271.1"/>
    <property type="molecule type" value="Genomic_DNA"/>
</dbReference>
<dbReference type="InterPro" id="IPR011006">
    <property type="entry name" value="CheY-like_superfamily"/>
</dbReference>
<organism evidence="6">
    <name type="scientific">Nonomuraea gerenzanensis</name>
    <dbReference type="NCBI Taxonomy" id="93944"/>
    <lineage>
        <taxon>Bacteria</taxon>
        <taxon>Bacillati</taxon>
        <taxon>Actinomycetota</taxon>
        <taxon>Actinomycetes</taxon>
        <taxon>Streptosporangiales</taxon>
        <taxon>Streptosporangiaceae</taxon>
        <taxon>Nonomuraea</taxon>
    </lineage>
</organism>
<evidence type="ECO:0000256" key="3">
    <source>
        <dbReference type="ARBA" id="ARBA00023015"/>
    </source>
</evidence>
<dbReference type="InterPro" id="IPR005561">
    <property type="entry name" value="ANTAR"/>
</dbReference>
<evidence type="ECO:0000256" key="4">
    <source>
        <dbReference type="ARBA" id="ARBA00023163"/>
    </source>
</evidence>
<dbReference type="PROSITE" id="PS50921">
    <property type="entry name" value="ANTAR"/>
    <property type="match status" value="1"/>
</dbReference>
<proteinExistence type="predicted"/>
<sequence length="266" mass="27687">MGPTDDPVPSCEPARTGIGAGAGLDDGFLQELTAALLATSGIEAALNEMANAAARITPGAPMAGVTLRLGGRVRTVASSEVTALLVDELQYDNGTDGGPCLEAIDTGLVVQVDDLATEHRWGEYSALLLAHGLRSIYSHPLRAGEQVIGALNMYAPTTAETAFGPAARRAIARAAEHTGLLLHAVLQAARHAEITAQLREALAQRALIDQAIGILMGQRRCTADQAFALLRRAGQSGNRSLREVAADIIAAFTGGRSEPPPFTDPP</sequence>
<keyword evidence="2" id="KW-0418">Kinase</keyword>
<gene>
    <name evidence="6" type="ORF">BN4615_P5787</name>
</gene>
<dbReference type="PIRSF" id="PIRSF036625">
    <property type="entry name" value="GAF_ANTAR"/>
    <property type="match status" value="1"/>
</dbReference>
<keyword evidence="3" id="KW-0805">Transcription regulation</keyword>
<accession>A0A1M4EBE9</accession>
<dbReference type="AlphaFoldDB" id="A0A1M4EBE9"/>
<dbReference type="GO" id="GO:0016301">
    <property type="term" value="F:kinase activity"/>
    <property type="evidence" value="ECO:0007669"/>
    <property type="project" value="UniProtKB-KW"/>
</dbReference>
<dbReference type="SMART" id="SM01012">
    <property type="entry name" value="ANTAR"/>
    <property type="match status" value="1"/>
</dbReference>
<evidence type="ECO:0000313" key="6">
    <source>
        <dbReference type="EMBL" id="SBO96271.1"/>
    </source>
</evidence>
<evidence type="ECO:0000256" key="2">
    <source>
        <dbReference type="ARBA" id="ARBA00022777"/>
    </source>
</evidence>
<dbReference type="InterPro" id="IPR003018">
    <property type="entry name" value="GAF"/>
</dbReference>
<dbReference type="SUPFAM" id="SSF52172">
    <property type="entry name" value="CheY-like"/>
    <property type="match status" value="1"/>
</dbReference>
<dbReference type="SUPFAM" id="SSF55781">
    <property type="entry name" value="GAF domain-like"/>
    <property type="match status" value="1"/>
</dbReference>
<dbReference type="InterPro" id="IPR012074">
    <property type="entry name" value="GAF_ANTAR"/>
</dbReference>
<feature type="domain" description="ANTAR" evidence="5">
    <location>
        <begin position="188"/>
        <end position="249"/>
    </location>
</feature>
<name>A0A1M4EBE9_9ACTN</name>